<proteinExistence type="predicted"/>
<protein>
    <submittedName>
        <fullName evidence="1">GEM-interacting protein</fullName>
    </submittedName>
</protein>
<sequence>MDLLKKDQLEPDGMLTEEENVELEVAITRIQGIPTKQPGKQALILLPQKEPKPLHVRKVNIVVKTLVPEKFPKSTEYMNRMLQDLRNDKIIDDVIGLDIIGEVREYKLNKKGDQIKLIGPSISSYNVVPKGSYMYALTLPDNHYLMLRHLGERWFRCLAYFHNHDTYSNFLNIFFTNMEIIDSKNSKES</sequence>
<gene>
    <name evidence="1" type="primary">Gmip</name>
    <name evidence="1" type="ORF">g.19546</name>
</gene>
<reference evidence="1" key="1">
    <citation type="submission" date="2015-07" db="EMBL/GenBank/DDBJ databases">
        <title>Transcriptome Assembly of Anthurium amnicola.</title>
        <authorList>
            <person name="Suzuki J."/>
        </authorList>
    </citation>
    <scope>NUCLEOTIDE SEQUENCE</scope>
</reference>
<evidence type="ECO:0000313" key="1">
    <source>
        <dbReference type="EMBL" id="JAT63643.1"/>
    </source>
</evidence>
<dbReference type="EMBL" id="GDJX01004293">
    <property type="protein sequence ID" value="JAT63643.1"/>
    <property type="molecule type" value="Transcribed_RNA"/>
</dbReference>
<name>A0A1D1Z9T4_9ARAE</name>
<dbReference type="AlphaFoldDB" id="A0A1D1Z9T4"/>
<accession>A0A1D1Z9T4</accession>
<organism evidence="1">
    <name type="scientific">Anthurium amnicola</name>
    <dbReference type="NCBI Taxonomy" id="1678845"/>
    <lineage>
        <taxon>Eukaryota</taxon>
        <taxon>Viridiplantae</taxon>
        <taxon>Streptophyta</taxon>
        <taxon>Embryophyta</taxon>
        <taxon>Tracheophyta</taxon>
        <taxon>Spermatophyta</taxon>
        <taxon>Magnoliopsida</taxon>
        <taxon>Liliopsida</taxon>
        <taxon>Araceae</taxon>
        <taxon>Pothoideae</taxon>
        <taxon>Potheae</taxon>
        <taxon>Anthurium</taxon>
    </lineage>
</organism>